<feature type="signal peptide" evidence="6">
    <location>
        <begin position="1"/>
        <end position="21"/>
    </location>
</feature>
<keyword evidence="6" id="KW-0732">Signal</keyword>
<dbReference type="HOGENOM" id="CLU_016890_5_3_5"/>
<reference evidence="8 9" key="1">
    <citation type="submission" date="2013-02" db="EMBL/GenBank/DDBJ databases">
        <authorList>
            <person name="Fiebig A."/>
            <person name="Goeker M."/>
            <person name="Klenk H.-P.P."/>
        </authorList>
    </citation>
    <scope>NUCLEOTIDE SEQUENCE [LARGE SCALE GENOMIC DNA]</scope>
    <source>
        <strain evidence="8 9">DSM 19309</strain>
    </source>
</reference>
<feature type="domain" description="OmpA-like" evidence="7">
    <location>
        <begin position="114"/>
        <end position="232"/>
    </location>
</feature>
<dbReference type="AlphaFoldDB" id="A0A017HNA9"/>
<proteinExistence type="predicted"/>
<dbReference type="EMBL" id="AOSK01000065">
    <property type="protein sequence ID" value="EYD75861.1"/>
    <property type="molecule type" value="Genomic_DNA"/>
</dbReference>
<dbReference type="InterPro" id="IPR036737">
    <property type="entry name" value="OmpA-like_sf"/>
</dbReference>
<dbReference type="PRINTS" id="PR01021">
    <property type="entry name" value="OMPADOMAIN"/>
</dbReference>
<feature type="region of interest" description="Disordered" evidence="5">
    <location>
        <begin position="72"/>
        <end position="101"/>
    </location>
</feature>
<evidence type="ECO:0000256" key="2">
    <source>
        <dbReference type="ARBA" id="ARBA00023136"/>
    </source>
</evidence>
<dbReference type="CDD" id="cd07185">
    <property type="entry name" value="OmpA_C-like"/>
    <property type="match status" value="1"/>
</dbReference>
<keyword evidence="3" id="KW-0998">Cell outer membrane</keyword>
<dbReference type="Proteomes" id="UP000019666">
    <property type="component" value="Unassembled WGS sequence"/>
</dbReference>
<comment type="subcellular location">
    <subcellularLocation>
        <location evidence="1">Cell outer membrane</location>
    </subcellularLocation>
</comment>
<dbReference type="SUPFAM" id="SSF103088">
    <property type="entry name" value="OmpA-like"/>
    <property type="match status" value="1"/>
</dbReference>
<evidence type="ECO:0000313" key="9">
    <source>
        <dbReference type="Proteomes" id="UP000019666"/>
    </source>
</evidence>
<dbReference type="PROSITE" id="PS51123">
    <property type="entry name" value="OMPA_2"/>
    <property type="match status" value="1"/>
</dbReference>
<keyword evidence="2 4" id="KW-0472">Membrane</keyword>
<dbReference type="InterPro" id="IPR006664">
    <property type="entry name" value="OMP_bac"/>
</dbReference>
<dbReference type="PANTHER" id="PTHR30329">
    <property type="entry name" value="STATOR ELEMENT OF FLAGELLAR MOTOR COMPLEX"/>
    <property type="match status" value="1"/>
</dbReference>
<dbReference type="RefSeq" id="WP_051520910.1">
    <property type="nucleotide sequence ID" value="NZ_KK088522.1"/>
</dbReference>
<dbReference type="Pfam" id="PF00691">
    <property type="entry name" value="OmpA"/>
    <property type="match status" value="1"/>
</dbReference>
<accession>A0A017HNA9</accession>
<feature type="chain" id="PRO_5001493303" evidence="6">
    <location>
        <begin position="22"/>
        <end position="232"/>
    </location>
</feature>
<gene>
    <name evidence="8" type="ORF">Rumeso_02643</name>
</gene>
<dbReference type="InterPro" id="IPR050330">
    <property type="entry name" value="Bact_OuterMem_StrucFunc"/>
</dbReference>
<protein>
    <submittedName>
        <fullName evidence="8">OmpA/MotB domain protein</fullName>
    </submittedName>
</protein>
<evidence type="ECO:0000256" key="4">
    <source>
        <dbReference type="PROSITE-ProRule" id="PRU00473"/>
    </source>
</evidence>
<organism evidence="8 9">
    <name type="scientific">Rubellimicrobium mesophilum DSM 19309</name>
    <dbReference type="NCBI Taxonomy" id="442562"/>
    <lineage>
        <taxon>Bacteria</taxon>
        <taxon>Pseudomonadati</taxon>
        <taxon>Pseudomonadota</taxon>
        <taxon>Alphaproteobacteria</taxon>
        <taxon>Rhodobacterales</taxon>
        <taxon>Roseobacteraceae</taxon>
        <taxon>Rubellimicrobium</taxon>
    </lineage>
</organism>
<evidence type="ECO:0000256" key="1">
    <source>
        <dbReference type="ARBA" id="ARBA00004442"/>
    </source>
</evidence>
<dbReference type="InterPro" id="IPR006665">
    <property type="entry name" value="OmpA-like"/>
</dbReference>
<dbReference type="OrthoDB" id="9792021at2"/>
<name>A0A017HNA9_9RHOB</name>
<dbReference type="GO" id="GO:0009279">
    <property type="term" value="C:cell outer membrane"/>
    <property type="evidence" value="ECO:0007669"/>
    <property type="project" value="UniProtKB-SubCell"/>
</dbReference>
<dbReference type="Gene3D" id="3.30.1330.60">
    <property type="entry name" value="OmpA-like domain"/>
    <property type="match status" value="1"/>
</dbReference>
<keyword evidence="9" id="KW-1185">Reference proteome</keyword>
<dbReference type="PANTHER" id="PTHR30329:SF21">
    <property type="entry name" value="LIPOPROTEIN YIAD-RELATED"/>
    <property type="match status" value="1"/>
</dbReference>
<evidence type="ECO:0000259" key="7">
    <source>
        <dbReference type="PROSITE" id="PS51123"/>
    </source>
</evidence>
<evidence type="ECO:0000256" key="3">
    <source>
        <dbReference type="ARBA" id="ARBA00023237"/>
    </source>
</evidence>
<sequence length="232" mass="25027">MSNWLPASMALMLSGASGVHAQATSDDQLAQTFQAQHEAIRAAQDEYLYGSPRGGPDNGLDRGIEVVAIESLDGRPTAPLDEGEAVAQGPDAERPAEEAEAAQPAIGDVVYVIPPESALQINVHVEFPFDSAALTEDQIPKLQQLCRVMGREEFNGSRSRIIGHTDAKGEDAYNDRLSLLRAQEVVRYFVNTCGLDTALFEAMGLGEHQLLDPADPEAAANRRVEFQLEALS</sequence>
<dbReference type="PATRIC" id="fig|442562.3.peg.2602"/>
<evidence type="ECO:0000313" key="8">
    <source>
        <dbReference type="EMBL" id="EYD75861.1"/>
    </source>
</evidence>
<evidence type="ECO:0000256" key="6">
    <source>
        <dbReference type="SAM" id="SignalP"/>
    </source>
</evidence>
<comment type="caution">
    <text evidence="8">The sequence shown here is derived from an EMBL/GenBank/DDBJ whole genome shotgun (WGS) entry which is preliminary data.</text>
</comment>
<evidence type="ECO:0000256" key="5">
    <source>
        <dbReference type="SAM" id="MobiDB-lite"/>
    </source>
</evidence>
<dbReference type="STRING" id="442562.Rumeso_02643"/>